<reference evidence="3" key="2">
    <citation type="submission" date="2020-09" db="EMBL/GenBank/DDBJ databases">
        <authorList>
            <person name="Sun Q."/>
            <person name="Ohkuma M."/>
        </authorList>
    </citation>
    <scope>NUCLEOTIDE SEQUENCE</scope>
    <source>
        <strain evidence="3">JCM 4790</strain>
    </source>
</reference>
<sequence>MVGAAGFDEDDLRNLAGSRSFTRGLGYLDAVSGLDVGACSVTAVVRGTDSYGVELLLCEGGGVLGACDCPYGQQGHFCKHCVAVGLAVLRRGDEMPRRRAAAVAREGALETWLEERSRGELLALVRELIAGDRGVRRRLELRAAAARADPDAVGERVATLVDPRPFARYGYVECADAPGYARQVAEAADALRALTAGGRAERAVRAAQEALGVLDRALEEVDDPEGVVAEAAAVLAGAHLEACRAARPDPRRLAEWLAGRVLGDGAVTDLDPLDYAGVLGPEGLARLRNLADGARRGGAADRPAAYLLERLAGARDALDALIARHAADPDPSGATHLRIAGRLDAAGRSDEALAWAEHGLREAGARADGRLVDYVGDRYARGGRADEALALRRDRLRAEPSLAAYRSLRAAALAADRWKDECEAARAVLRQDARAGHRDGGSVLLDALLDDGDLDAAWREAAAGADDRQWRRLADLSRATRPADALAVYLRLADALRRPTGDRAYERLAGLLLDVRACHRALGTEERFTAYLAALRADLGRRRRLLAVLDRHGL</sequence>
<feature type="domain" description="SWIM-type" evidence="2">
    <location>
        <begin position="51"/>
        <end position="89"/>
    </location>
</feature>
<gene>
    <name evidence="3" type="ORF">GCM10010358_01820</name>
</gene>
<name>A0A918K6F2_9ACTN</name>
<protein>
    <recommendedName>
        <fullName evidence="2">SWIM-type domain-containing protein</fullName>
    </recommendedName>
</protein>
<dbReference type="RefSeq" id="WP_229919071.1">
    <property type="nucleotide sequence ID" value="NZ_BMVU01000001.1"/>
</dbReference>
<dbReference type="InterPro" id="IPR007527">
    <property type="entry name" value="Znf_SWIM"/>
</dbReference>
<evidence type="ECO:0000313" key="3">
    <source>
        <dbReference type="EMBL" id="GGX51825.1"/>
    </source>
</evidence>
<evidence type="ECO:0000313" key="4">
    <source>
        <dbReference type="Proteomes" id="UP000619244"/>
    </source>
</evidence>
<dbReference type="AlphaFoldDB" id="A0A918K6F2"/>
<dbReference type="EMBL" id="BMVU01000001">
    <property type="protein sequence ID" value="GGX51825.1"/>
    <property type="molecule type" value="Genomic_DNA"/>
</dbReference>
<accession>A0A918K6F2</accession>
<keyword evidence="1" id="KW-0863">Zinc-finger</keyword>
<evidence type="ECO:0000259" key="2">
    <source>
        <dbReference type="PROSITE" id="PS50966"/>
    </source>
</evidence>
<dbReference type="PROSITE" id="PS50966">
    <property type="entry name" value="ZF_SWIM"/>
    <property type="match status" value="1"/>
</dbReference>
<evidence type="ECO:0000256" key="1">
    <source>
        <dbReference type="PROSITE-ProRule" id="PRU00325"/>
    </source>
</evidence>
<reference evidence="3" key="1">
    <citation type="journal article" date="2014" name="Int. J. Syst. Evol. Microbiol.">
        <title>Complete genome sequence of Corynebacterium casei LMG S-19264T (=DSM 44701T), isolated from a smear-ripened cheese.</title>
        <authorList>
            <consortium name="US DOE Joint Genome Institute (JGI-PGF)"/>
            <person name="Walter F."/>
            <person name="Albersmeier A."/>
            <person name="Kalinowski J."/>
            <person name="Ruckert C."/>
        </authorList>
    </citation>
    <scope>NUCLEOTIDE SEQUENCE</scope>
    <source>
        <strain evidence="3">JCM 4790</strain>
    </source>
</reference>
<organism evidence="3 4">
    <name type="scientific">Streptomyces minutiscleroticus</name>
    <dbReference type="NCBI Taxonomy" id="68238"/>
    <lineage>
        <taxon>Bacteria</taxon>
        <taxon>Bacillati</taxon>
        <taxon>Actinomycetota</taxon>
        <taxon>Actinomycetes</taxon>
        <taxon>Kitasatosporales</taxon>
        <taxon>Streptomycetaceae</taxon>
        <taxon>Streptomyces</taxon>
    </lineage>
</organism>
<proteinExistence type="predicted"/>
<dbReference type="GO" id="GO:0008270">
    <property type="term" value="F:zinc ion binding"/>
    <property type="evidence" value="ECO:0007669"/>
    <property type="project" value="UniProtKB-KW"/>
</dbReference>
<comment type="caution">
    <text evidence="3">The sequence shown here is derived from an EMBL/GenBank/DDBJ whole genome shotgun (WGS) entry which is preliminary data.</text>
</comment>
<keyword evidence="4" id="KW-1185">Reference proteome</keyword>
<dbReference type="Proteomes" id="UP000619244">
    <property type="component" value="Unassembled WGS sequence"/>
</dbReference>
<keyword evidence="1" id="KW-0479">Metal-binding</keyword>
<keyword evidence="1" id="KW-0862">Zinc</keyword>